<feature type="repeat" description="PPR" evidence="3">
    <location>
        <begin position="64"/>
        <end position="98"/>
    </location>
</feature>
<evidence type="ECO:0008006" key="6">
    <source>
        <dbReference type="Google" id="ProtNLM"/>
    </source>
</evidence>
<dbReference type="Pfam" id="PF12854">
    <property type="entry name" value="PPR_1"/>
    <property type="match status" value="1"/>
</dbReference>
<sequence>MLDAGCQPSSIILNSLMRIHAKAGRTGKVLQLYNQMKRLGCEPDMITYNLLLESHCKDENERMNASTFNTLILCVAKFGNVKAVRRINEIMKEFKYDPNPVTYNTLMKLHVALKSTGMVLKLKKEMDENKPNVNTYNVLITMYCEMENWNDAYELFREMIEEKCLKPSMPVYVMVLHQLRKAGELKKHENWRQRWWIEDLLAELGDSFCGLTFLIEICRHA</sequence>
<accession>A0AAV1S6Z3</accession>
<protein>
    <recommendedName>
        <fullName evidence="6">Pentatricopeptide repeat-containing protein</fullName>
    </recommendedName>
</protein>
<gene>
    <name evidence="4" type="ORF">DCAF_LOCUS18783</name>
</gene>
<dbReference type="Gene3D" id="1.25.40.10">
    <property type="entry name" value="Tetratricopeptide repeat domain"/>
    <property type="match status" value="2"/>
</dbReference>
<dbReference type="PANTHER" id="PTHR47447:SF26">
    <property type="entry name" value="CHLOROPLAST RNA SPLICING4"/>
    <property type="match status" value="1"/>
</dbReference>
<dbReference type="Pfam" id="PF01535">
    <property type="entry name" value="PPR"/>
    <property type="match status" value="1"/>
</dbReference>
<dbReference type="PANTHER" id="PTHR47447">
    <property type="entry name" value="OS03G0856100 PROTEIN"/>
    <property type="match status" value="1"/>
</dbReference>
<name>A0AAV1S6Z3_9ROSI</name>
<reference evidence="4 5" key="1">
    <citation type="submission" date="2024-01" db="EMBL/GenBank/DDBJ databases">
        <authorList>
            <person name="Waweru B."/>
        </authorList>
    </citation>
    <scope>NUCLEOTIDE SEQUENCE [LARGE SCALE GENOMIC DNA]</scope>
</reference>
<dbReference type="PROSITE" id="PS51375">
    <property type="entry name" value="PPR"/>
    <property type="match status" value="3"/>
</dbReference>
<dbReference type="Proteomes" id="UP001314170">
    <property type="component" value="Unassembled WGS sequence"/>
</dbReference>
<dbReference type="NCBIfam" id="TIGR00756">
    <property type="entry name" value="PPR"/>
    <property type="match status" value="2"/>
</dbReference>
<dbReference type="Pfam" id="PF13041">
    <property type="entry name" value="PPR_2"/>
    <property type="match status" value="1"/>
</dbReference>
<dbReference type="InterPro" id="IPR002885">
    <property type="entry name" value="PPR_rpt"/>
</dbReference>
<evidence type="ECO:0000256" key="1">
    <source>
        <dbReference type="ARBA" id="ARBA00007626"/>
    </source>
</evidence>
<feature type="repeat" description="PPR" evidence="3">
    <location>
        <begin position="9"/>
        <end position="43"/>
    </location>
</feature>
<organism evidence="4 5">
    <name type="scientific">Dovyalis caffra</name>
    <dbReference type="NCBI Taxonomy" id="77055"/>
    <lineage>
        <taxon>Eukaryota</taxon>
        <taxon>Viridiplantae</taxon>
        <taxon>Streptophyta</taxon>
        <taxon>Embryophyta</taxon>
        <taxon>Tracheophyta</taxon>
        <taxon>Spermatophyta</taxon>
        <taxon>Magnoliopsida</taxon>
        <taxon>eudicotyledons</taxon>
        <taxon>Gunneridae</taxon>
        <taxon>Pentapetalae</taxon>
        <taxon>rosids</taxon>
        <taxon>fabids</taxon>
        <taxon>Malpighiales</taxon>
        <taxon>Salicaceae</taxon>
        <taxon>Flacourtieae</taxon>
        <taxon>Dovyalis</taxon>
    </lineage>
</organism>
<proteinExistence type="inferred from homology"/>
<dbReference type="AlphaFoldDB" id="A0AAV1S6Z3"/>
<evidence type="ECO:0000313" key="5">
    <source>
        <dbReference type="Proteomes" id="UP001314170"/>
    </source>
</evidence>
<keyword evidence="5" id="KW-1185">Reference proteome</keyword>
<evidence type="ECO:0000313" key="4">
    <source>
        <dbReference type="EMBL" id="CAK7346113.1"/>
    </source>
</evidence>
<dbReference type="InterPro" id="IPR011990">
    <property type="entry name" value="TPR-like_helical_dom_sf"/>
</dbReference>
<evidence type="ECO:0000256" key="2">
    <source>
        <dbReference type="ARBA" id="ARBA00022737"/>
    </source>
</evidence>
<comment type="caution">
    <text evidence="4">The sequence shown here is derived from an EMBL/GenBank/DDBJ whole genome shotgun (WGS) entry which is preliminary data.</text>
</comment>
<feature type="repeat" description="PPR" evidence="3">
    <location>
        <begin position="132"/>
        <end position="166"/>
    </location>
</feature>
<keyword evidence="2" id="KW-0677">Repeat</keyword>
<evidence type="ECO:0000256" key="3">
    <source>
        <dbReference type="PROSITE-ProRule" id="PRU00708"/>
    </source>
</evidence>
<comment type="similarity">
    <text evidence="1">Belongs to the PPR family. P subfamily.</text>
</comment>
<dbReference type="EMBL" id="CAWUPB010001173">
    <property type="protein sequence ID" value="CAK7346113.1"/>
    <property type="molecule type" value="Genomic_DNA"/>
</dbReference>